<dbReference type="RefSeq" id="WP_155052781.1">
    <property type="nucleotide sequence ID" value="NZ_BAAAIB010000004.1"/>
</dbReference>
<accession>A0A6I3MC82</accession>
<protein>
    <recommendedName>
        <fullName evidence="3">Flagellar protein FlgN</fullName>
    </recommendedName>
</protein>
<comment type="caution">
    <text evidence="1">The sequence shown here is derived from an EMBL/GenBank/DDBJ whole genome shotgun (WGS) entry which is preliminary data.</text>
</comment>
<organism evidence="1 2">
    <name type="scientific">Agromyces bracchium</name>
    <dbReference type="NCBI Taxonomy" id="88376"/>
    <lineage>
        <taxon>Bacteria</taxon>
        <taxon>Bacillati</taxon>
        <taxon>Actinomycetota</taxon>
        <taxon>Actinomycetes</taxon>
        <taxon>Micrococcales</taxon>
        <taxon>Microbacteriaceae</taxon>
        <taxon>Agromyces</taxon>
    </lineage>
</organism>
<dbReference type="AlphaFoldDB" id="A0A6I3MC82"/>
<sequence>MGDGVEIPLSSMQELDQALKDIVVEFDEAGGRTGRLVEAIRRPMGRSGLCDAADEFEGAWDDKRETLKGHLVELQQRVEAVKDGWASLDRDLAAQLETK</sequence>
<keyword evidence="2" id="KW-1185">Reference proteome</keyword>
<evidence type="ECO:0000313" key="1">
    <source>
        <dbReference type="EMBL" id="MTH69732.1"/>
    </source>
</evidence>
<name>A0A6I3MC82_9MICO</name>
<proteinExistence type="predicted"/>
<dbReference type="EMBL" id="WMLB01000034">
    <property type="protein sequence ID" value="MTH69732.1"/>
    <property type="molecule type" value="Genomic_DNA"/>
</dbReference>
<dbReference type="Proteomes" id="UP000433071">
    <property type="component" value="Unassembled WGS sequence"/>
</dbReference>
<evidence type="ECO:0008006" key="3">
    <source>
        <dbReference type="Google" id="ProtNLM"/>
    </source>
</evidence>
<reference evidence="1 2" key="1">
    <citation type="submission" date="2019-11" db="EMBL/GenBank/DDBJ databases">
        <title>Agromyces kandeliae sp. nov., isolated from mangrove soil.</title>
        <authorList>
            <person name="Wang R."/>
        </authorList>
    </citation>
    <scope>NUCLEOTIDE SEQUENCE [LARGE SCALE GENOMIC DNA]</scope>
    <source>
        <strain evidence="1 2">JCM 11433</strain>
    </source>
</reference>
<dbReference type="OrthoDB" id="5195569at2"/>
<gene>
    <name evidence="1" type="ORF">GJ743_15285</name>
</gene>
<evidence type="ECO:0000313" key="2">
    <source>
        <dbReference type="Proteomes" id="UP000433071"/>
    </source>
</evidence>